<dbReference type="GO" id="GO:0005524">
    <property type="term" value="F:ATP binding"/>
    <property type="evidence" value="ECO:0007669"/>
    <property type="project" value="UniProtKB-KW"/>
</dbReference>
<dbReference type="GO" id="GO:0055085">
    <property type="term" value="P:transmembrane transport"/>
    <property type="evidence" value="ECO:0007669"/>
    <property type="project" value="UniProtKB-ARBA"/>
</dbReference>
<gene>
    <name evidence="5" type="ORF">ENM78_00780</name>
</gene>
<dbReference type="FunFam" id="3.40.50.300:FF:000016">
    <property type="entry name" value="Oligopeptide ABC transporter ATP-binding component"/>
    <property type="match status" value="1"/>
</dbReference>
<proteinExistence type="predicted"/>
<dbReference type="SUPFAM" id="SSF52540">
    <property type="entry name" value="P-loop containing nucleoside triphosphate hydrolases"/>
    <property type="match status" value="1"/>
</dbReference>
<protein>
    <submittedName>
        <fullName evidence="5">ABC transporter ATP-binding protein</fullName>
    </submittedName>
</protein>
<dbReference type="NCBIfam" id="TIGR01727">
    <property type="entry name" value="oligo_HPY"/>
    <property type="match status" value="1"/>
</dbReference>
<evidence type="ECO:0000256" key="1">
    <source>
        <dbReference type="ARBA" id="ARBA00022448"/>
    </source>
</evidence>
<dbReference type="InterPro" id="IPR027417">
    <property type="entry name" value="P-loop_NTPase"/>
</dbReference>
<name>A0A7J3ZKK8_9CREN</name>
<evidence type="ECO:0000313" key="5">
    <source>
        <dbReference type="EMBL" id="HHQ79990.1"/>
    </source>
</evidence>
<dbReference type="InterPro" id="IPR003593">
    <property type="entry name" value="AAA+_ATPase"/>
</dbReference>
<dbReference type="PANTHER" id="PTHR43776:SF8">
    <property type="entry name" value="ABC TRANSPORTER, ATP-BINDING PROTEIN"/>
    <property type="match status" value="1"/>
</dbReference>
<dbReference type="SMART" id="SM00382">
    <property type="entry name" value="AAA"/>
    <property type="match status" value="1"/>
</dbReference>
<feature type="domain" description="ABC transporter" evidence="4">
    <location>
        <begin position="30"/>
        <end position="295"/>
    </location>
</feature>
<dbReference type="PROSITE" id="PS50893">
    <property type="entry name" value="ABC_TRANSPORTER_2"/>
    <property type="match status" value="1"/>
</dbReference>
<dbReference type="PROSITE" id="PS00211">
    <property type="entry name" value="ABC_TRANSPORTER_1"/>
    <property type="match status" value="1"/>
</dbReference>
<organism evidence="5">
    <name type="scientific">Fervidicoccus fontis</name>
    <dbReference type="NCBI Taxonomy" id="683846"/>
    <lineage>
        <taxon>Archaea</taxon>
        <taxon>Thermoproteota</taxon>
        <taxon>Thermoprotei</taxon>
        <taxon>Fervidicoccales</taxon>
        <taxon>Fervidicoccaceae</taxon>
        <taxon>Fervidicoccus</taxon>
    </lineage>
</organism>
<dbReference type="Pfam" id="PF08352">
    <property type="entry name" value="oligo_HPY"/>
    <property type="match status" value="1"/>
</dbReference>
<dbReference type="Gene3D" id="3.40.50.300">
    <property type="entry name" value="P-loop containing nucleotide triphosphate hydrolases"/>
    <property type="match status" value="1"/>
</dbReference>
<dbReference type="AlphaFoldDB" id="A0A7J3ZKK8"/>
<dbReference type="GO" id="GO:0015833">
    <property type="term" value="P:peptide transport"/>
    <property type="evidence" value="ECO:0007669"/>
    <property type="project" value="InterPro"/>
</dbReference>
<keyword evidence="2" id="KW-0547">Nucleotide-binding</keyword>
<dbReference type="Pfam" id="PF00005">
    <property type="entry name" value="ABC_tran"/>
    <property type="match status" value="1"/>
</dbReference>
<keyword evidence="3 5" id="KW-0067">ATP-binding</keyword>
<dbReference type="EMBL" id="DRZC01000013">
    <property type="protein sequence ID" value="HHQ79990.1"/>
    <property type="molecule type" value="Genomic_DNA"/>
</dbReference>
<evidence type="ECO:0000256" key="2">
    <source>
        <dbReference type="ARBA" id="ARBA00022741"/>
    </source>
</evidence>
<dbReference type="CDD" id="cd03257">
    <property type="entry name" value="ABC_NikE_OppD_transporters"/>
    <property type="match status" value="1"/>
</dbReference>
<reference evidence="5" key="1">
    <citation type="journal article" date="2020" name="mSystems">
        <title>Genome- and Community-Level Interaction Insights into Carbon Utilization and Element Cycling Functions of Hydrothermarchaeota in Hydrothermal Sediment.</title>
        <authorList>
            <person name="Zhou Z."/>
            <person name="Liu Y."/>
            <person name="Xu W."/>
            <person name="Pan J."/>
            <person name="Luo Z.H."/>
            <person name="Li M."/>
        </authorList>
    </citation>
    <scope>NUCLEOTIDE SEQUENCE [LARGE SCALE GENOMIC DNA]</scope>
    <source>
        <strain evidence="5">SpSt-1116</strain>
    </source>
</reference>
<accession>A0A7J3ZKK8</accession>
<dbReference type="PANTHER" id="PTHR43776">
    <property type="entry name" value="TRANSPORT ATP-BINDING PROTEIN"/>
    <property type="match status" value="1"/>
</dbReference>
<comment type="caution">
    <text evidence="5">The sequence shown here is derived from an EMBL/GenBank/DDBJ whole genome shotgun (WGS) entry which is preliminary data.</text>
</comment>
<dbReference type="GO" id="GO:0016887">
    <property type="term" value="F:ATP hydrolysis activity"/>
    <property type="evidence" value="ECO:0007669"/>
    <property type="project" value="InterPro"/>
</dbReference>
<dbReference type="InterPro" id="IPR003439">
    <property type="entry name" value="ABC_transporter-like_ATP-bd"/>
</dbReference>
<keyword evidence="1" id="KW-0813">Transport</keyword>
<dbReference type="InterPro" id="IPR050319">
    <property type="entry name" value="ABC_transp_ATP-bind"/>
</dbReference>
<evidence type="ECO:0000256" key="3">
    <source>
        <dbReference type="ARBA" id="ARBA00022840"/>
    </source>
</evidence>
<evidence type="ECO:0000259" key="4">
    <source>
        <dbReference type="PROSITE" id="PS50893"/>
    </source>
</evidence>
<dbReference type="InterPro" id="IPR017871">
    <property type="entry name" value="ABC_transporter-like_CS"/>
</dbReference>
<dbReference type="InterPro" id="IPR013563">
    <property type="entry name" value="Oligopep_ABC_C"/>
</dbReference>
<sequence>MTLALESLLSGEDLSGSILIAKEVKVWFSLRRSIIELVTRKPRKYVRAVDGISFSIKEQETFCLVGESGCGKTTTGKALLGLVPITGGTVLFRPKEEILKILASLGVNHNNGFVEISRLPPKVMRVLRREIQVVYQDPFGSLNPRYTIRAVLEEPLKIHFPSMSPEEREERVLKALEEVKLTPPEEFLERYPHQLSGGQRQRVAIARALILKPSLVVADEPVSMLDVSLRAEILELMQSLKKQVGLTYLFITHDLAVARYICDRIAVMYLGTIVEMGDARRIIEEPLHPYTQALIAAIPEPNPENRFRIRKLPIKGEIPSAADIPRGCRFHPRCVKFDENKDVLRNCVEKEPRYIIADGRVVACWLYEERVRS</sequence>